<feature type="non-terminal residue" evidence="1">
    <location>
        <position position="111"/>
    </location>
</feature>
<reference evidence="1" key="1">
    <citation type="journal article" date="2019" name="Sci. Rep.">
        <title>Draft genome of Tanacetum cinerariifolium, the natural source of mosquito coil.</title>
        <authorList>
            <person name="Yamashiro T."/>
            <person name="Shiraishi A."/>
            <person name="Satake H."/>
            <person name="Nakayama K."/>
        </authorList>
    </citation>
    <scope>NUCLEOTIDE SEQUENCE</scope>
</reference>
<dbReference type="EMBL" id="BKCJ011094450">
    <property type="protein sequence ID" value="GFC84406.1"/>
    <property type="molecule type" value="Genomic_DNA"/>
</dbReference>
<dbReference type="AlphaFoldDB" id="A0A699RFA3"/>
<protein>
    <submittedName>
        <fullName evidence="1">Auxin-responsive protein IAA27-like</fullName>
    </submittedName>
</protein>
<comment type="caution">
    <text evidence="1">The sequence shown here is derived from an EMBL/GenBank/DDBJ whole genome shotgun (WGS) entry which is preliminary data.</text>
</comment>
<gene>
    <name evidence="1" type="ORF">Tci_856376</name>
</gene>
<name>A0A699RFA3_TANCI</name>
<proteinExistence type="predicted"/>
<organism evidence="1">
    <name type="scientific">Tanacetum cinerariifolium</name>
    <name type="common">Dalmatian daisy</name>
    <name type="synonym">Chrysanthemum cinerariifolium</name>
    <dbReference type="NCBI Taxonomy" id="118510"/>
    <lineage>
        <taxon>Eukaryota</taxon>
        <taxon>Viridiplantae</taxon>
        <taxon>Streptophyta</taxon>
        <taxon>Embryophyta</taxon>
        <taxon>Tracheophyta</taxon>
        <taxon>Spermatophyta</taxon>
        <taxon>Magnoliopsida</taxon>
        <taxon>eudicotyledons</taxon>
        <taxon>Gunneridae</taxon>
        <taxon>Pentapetalae</taxon>
        <taxon>asterids</taxon>
        <taxon>campanulids</taxon>
        <taxon>Asterales</taxon>
        <taxon>Asteraceae</taxon>
        <taxon>Asteroideae</taxon>
        <taxon>Anthemideae</taxon>
        <taxon>Anthemidinae</taxon>
        <taxon>Tanacetum</taxon>
    </lineage>
</organism>
<evidence type="ECO:0000313" key="1">
    <source>
        <dbReference type="EMBL" id="GFC84406.1"/>
    </source>
</evidence>
<accession>A0A699RFA3</accession>
<sequence length="111" mass="11805">MSVPLEHDYIGLSDASRSSVESSNISSDSETNNVLNLKATELSLGLPGFSKNFEEPVSVAKNFMLGAKRGFSDVNLDVNGCFEKVQGQKGNLVDGVVKAGEEKKKDVVPSA</sequence>